<keyword evidence="1" id="KW-0805">Transcription regulation</keyword>
<dbReference type="PANTHER" id="PTHR30136:SF35">
    <property type="entry name" value="HTH-TYPE TRANSCRIPTIONAL REGULATOR RV1719"/>
    <property type="match status" value="1"/>
</dbReference>
<feature type="signal peptide" evidence="4">
    <location>
        <begin position="1"/>
        <end position="19"/>
    </location>
</feature>
<keyword evidence="3" id="KW-0804">Transcription</keyword>
<organism evidence="7 8">
    <name type="scientific">Ralstonia solanacearum (strain UW551)</name>
    <dbReference type="NCBI Taxonomy" id="342110"/>
    <lineage>
        <taxon>Bacteria</taxon>
        <taxon>Pseudomonadati</taxon>
        <taxon>Pseudomonadota</taxon>
        <taxon>Betaproteobacteria</taxon>
        <taxon>Burkholderiales</taxon>
        <taxon>Burkholderiaceae</taxon>
        <taxon>Ralstonia</taxon>
        <taxon>Ralstonia solanacearum species complex</taxon>
    </lineage>
</organism>
<evidence type="ECO:0000313" key="8">
    <source>
        <dbReference type="Proteomes" id="UP000005933"/>
    </source>
</evidence>
<proteinExistence type="predicted"/>
<dbReference type="SUPFAM" id="SSF55781">
    <property type="entry name" value="GAF domain-like"/>
    <property type="match status" value="1"/>
</dbReference>
<evidence type="ECO:0000256" key="3">
    <source>
        <dbReference type="ARBA" id="ARBA00023163"/>
    </source>
</evidence>
<dbReference type="GO" id="GO:0045892">
    <property type="term" value="P:negative regulation of DNA-templated transcription"/>
    <property type="evidence" value="ECO:0007669"/>
    <property type="project" value="TreeGrafter"/>
</dbReference>
<dbReference type="GO" id="GO:0003677">
    <property type="term" value="F:DNA binding"/>
    <property type="evidence" value="ECO:0007669"/>
    <property type="project" value="UniProtKB-KW"/>
</dbReference>
<dbReference type="InterPro" id="IPR029016">
    <property type="entry name" value="GAF-like_dom_sf"/>
</dbReference>
<dbReference type="InterPro" id="IPR005471">
    <property type="entry name" value="Tscrpt_reg_IclR_N"/>
</dbReference>
<sequence>MVLVKPTLCAGCPPIAAFAAQNFFMPPVSALHAAATVLTKRDRARPRNRLESCIRRVRIFTSWDRILHRIPPPAPMAEADKDPGKTSIQVIERMMLLLDALASHADPVSLKALSANTGLHPSTAHRILNDMVACRFVDRSDPGSYRLGMRLLELGNLVKARLSVREAALVPMRALHRLTGQTVNLSVRQGDEIVYIERAYSERSGMQVVRAIGGRAPLHLTSVGKLFLAADEIGRVRAYATRTGLSGHTRTSITDLPKLERELNWVRTNGYARDNEELELGVRCIAAGIYDDSRHLVAGLSLSAPADRLQDSWLENLKDTALQISRGMGFIPEEQPVRAE</sequence>
<feature type="domain" description="IclR-ED" evidence="6">
    <location>
        <begin position="150"/>
        <end position="330"/>
    </location>
</feature>
<evidence type="ECO:0000256" key="4">
    <source>
        <dbReference type="SAM" id="SignalP"/>
    </source>
</evidence>
<dbReference type="Gene3D" id="3.30.450.40">
    <property type="match status" value="1"/>
</dbReference>
<evidence type="ECO:0000256" key="1">
    <source>
        <dbReference type="ARBA" id="ARBA00023015"/>
    </source>
</evidence>
<feature type="domain" description="HTH iclR-type" evidence="5">
    <location>
        <begin position="88"/>
        <end position="149"/>
    </location>
</feature>
<dbReference type="AlphaFoldDB" id="A0AB33VIQ6"/>
<dbReference type="PROSITE" id="PS51078">
    <property type="entry name" value="ICLR_ED"/>
    <property type="match status" value="1"/>
</dbReference>
<dbReference type="InterPro" id="IPR050707">
    <property type="entry name" value="HTH_MetabolicPath_Reg"/>
</dbReference>
<dbReference type="InterPro" id="IPR014757">
    <property type="entry name" value="Tscrpt_reg_IclR_C"/>
</dbReference>
<dbReference type="PANTHER" id="PTHR30136">
    <property type="entry name" value="HELIX-TURN-HELIX TRANSCRIPTIONAL REGULATOR, ICLR FAMILY"/>
    <property type="match status" value="1"/>
</dbReference>
<dbReference type="GO" id="GO:0003700">
    <property type="term" value="F:DNA-binding transcription factor activity"/>
    <property type="evidence" value="ECO:0007669"/>
    <property type="project" value="TreeGrafter"/>
</dbReference>
<keyword evidence="2" id="KW-0238">DNA-binding</keyword>
<reference evidence="7 8" key="1">
    <citation type="journal article" date="2006" name="Mol. Plant Microbe Interact.">
        <title>Identification of open reading frames unique to a select agent: Ralstonia solanacearum race 3 biovar 2.</title>
        <authorList>
            <person name="Gabriel D.W."/>
            <person name="Allen C."/>
            <person name="Schell M."/>
            <person name="Denny T.P."/>
            <person name="Greenberg J.T."/>
            <person name="Duan Y.P."/>
            <person name="Flores-Cruz Z."/>
            <person name="Huang Q."/>
            <person name="Clifford J.M."/>
            <person name="Presting G."/>
            <person name="Gonzalez E.T."/>
            <person name="Reddy J."/>
            <person name="Elphinstone J."/>
            <person name="Swanson J."/>
            <person name="Yao J."/>
            <person name="Mulholland V."/>
            <person name="Liu L."/>
            <person name="Farmerie W."/>
            <person name="Patnaikuni M."/>
            <person name="Balogh B."/>
            <person name="Norman D."/>
            <person name="Alvarez A."/>
            <person name="Castillo J.A."/>
            <person name="Jones J."/>
            <person name="Saddler G."/>
            <person name="Walunas T."/>
            <person name="Zhukov A."/>
            <person name="Mikhailova N."/>
        </authorList>
    </citation>
    <scope>NUCLEOTIDE SEQUENCE [LARGE SCALE GENOMIC DNA]</scope>
    <source>
        <strain evidence="7 8">UW551</strain>
    </source>
</reference>
<protein>
    <submittedName>
        <fullName evidence="7">Transcriptional regulator, IclR family</fullName>
    </submittedName>
</protein>
<dbReference type="InterPro" id="IPR036388">
    <property type="entry name" value="WH-like_DNA-bd_sf"/>
</dbReference>
<dbReference type="SUPFAM" id="SSF46785">
    <property type="entry name" value="Winged helix' DNA-binding domain"/>
    <property type="match status" value="1"/>
</dbReference>
<keyword evidence="4" id="KW-0732">Signal</keyword>
<dbReference type="Gene3D" id="1.10.10.10">
    <property type="entry name" value="Winged helix-like DNA-binding domain superfamily/Winged helix DNA-binding domain"/>
    <property type="match status" value="1"/>
</dbReference>
<dbReference type="SMART" id="SM00346">
    <property type="entry name" value="HTH_ICLR"/>
    <property type="match status" value="1"/>
</dbReference>
<dbReference type="PROSITE" id="PS51077">
    <property type="entry name" value="HTH_ICLR"/>
    <property type="match status" value="1"/>
</dbReference>
<dbReference type="InterPro" id="IPR036390">
    <property type="entry name" value="WH_DNA-bd_sf"/>
</dbReference>
<dbReference type="Pfam" id="PF09339">
    <property type="entry name" value="HTH_IclR"/>
    <property type="match status" value="1"/>
</dbReference>
<evidence type="ECO:0000259" key="5">
    <source>
        <dbReference type="PROSITE" id="PS51077"/>
    </source>
</evidence>
<dbReference type="EMBL" id="AAKL01000002">
    <property type="protein sequence ID" value="EAP74677.1"/>
    <property type="molecule type" value="Genomic_DNA"/>
</dbReference>
<accession>A0AB33VIQ6</accession>
<evidence type="ECO:0000313" key="7">
    <source>
        <dbReference type="EMBL" id="EAP74677.1"/>
    </source>
</evidence>
<gene>
    <name evidence="7" type="ORF">RRSL_04535</name>
</gene>
<comment type="caution">
    <text evidence="7">The sequence shown here is derived from an EMBL/GenBank/DDBJ whole genome shotgun (WGS) entry which is preliminary data.</text>
</comment>
<feature type="chain" id="PRO_5044303611" evidence="4">
    <location>
        <begin position="20"/>
        <end position="340"/>
    </location>
</feature>
<evidence type="ECO:0000256" key="2">
    <source>
        <dbReference type="ARBA" id="ARBA00023125"/>
    </source>
</evidence>
<evidence type="ECO:0000259" key="6">
    <source>
        <dbReference type="PROSITE" id="PS51078"/>
    </source>
</evidence>
<name>A0AB33VIQ6_RALSU</name>
<dbReference type="Proteomes" id="UP000005933">
    <property type="component" value="Unassembled WGS sequence"/>
</dbReference>
<dbReference type="Pfam" id="PF01614">
    <property type="entry name" value="IclR_C"/>
    <property type="match status" value="1"/>
</dbReference>